<sequence>MTFQSQPNDFSFGAEIFSVLLRQILCCYLIENQKYVRWSVFLLFTGLDERKKIDTDSTPVHRL</sequence>
<protein>
    <submittedName>
        <fullName evidence="1">Uncharacterized protein</fullName>
    </submittedName>
</protein>
<evidence type="ECO:0000313" key="2">
    <source>
        <dbReference type="Proteomes" id="UP000003598"/>
    </source>
</evidence>
<keyword evidence="2" id="KW-1185">Reference proteome</keyword>
<name>G5SUH3_9BACT</name>
<reference evidence="1 2" key="1">
    <citation type="submission" date="2011-03" db="EMBL/GenBank/DDBJ databases">
        <authorList>
            <person name="Weinstock G."/>
            <person name="Sodergren E."/>
            <person name="Clifton S."/>
            <person name="Fulton L."/>
            <person name="Fulton B."/>
            <person name="Courtney L."/>
            <person name="Fronick C."/>
            <person name="Harrison M."/>
            <person name="Strong C."/>
            <person name="Farmer C."/>
            <person name="Delahaunty K."/>
            <person name="Markovic C."/>
            <person name="Hall O."/>
            <person name="Minx P."/>
            <person name="Tomlinson C."/>
            <person name="Mitreva M."/>
            <person name="Hou S."/>
            <person name="Chen J."/>
            <person name="Wollam A."/>
            <person name="Pepin K.H."/>
            <person name="Johnson M."/>
            <person name="Bhonagiri V."/>
            <person name="Zhang X."/>
            <person name="Suruliraj S."/>
            <person name="Warren W."/>
            <person name="Chinwalla A."/>
            <person name="Mardis E.R."/>
            <person name="Wilson R.K."/>
        </authorList>
    </citation>
    <scope>NUCLEOTIDE SEQUENCE [LARGE SCALE GENOMIC DNA]</scope>
    <source>
        <strain evidence="1 2">YIT 11840</strain>
    </source>
</reference>
<dbReference type="STRING" id="762968.HMPREF9441_03033"/>
<comment type="caution">
    <text evidence="1">The sequence shown here is derived from an EMBL/GenBank/DDBJ whole genome shotgun (WGS) entry which is preliminary data.</text>
</comment>
<dbReference type="HOGENOM" id="CLU_2881791_0_0_10"/>
<gene>
    <name evidence="1" type="ORF">HMPREF9441_03033</name>
</gene>
<proteinExistence type="predicted"/>
<accession>G5SUH3</accession>
<organism evidence="1 2">
    <name type="scientific">Paraprevotella clara YIT 11840</name>
    <dbReference type="NCBI Taxonomy" id="762968"/>
    <lineage>
        <taxon>Bacteria</taxon>
        <taxon>Pseudomonadati</taxon>
        <taxon>Bacteroidota</taxon>
        <taxon>Bacteroidia</taxon>
        <taxon>Bacteroidales</taxon>
        <taxon>Prevotellaceae</taxon>
        <taxon>Paraprevotella</taxon>
    </lineage>
</organism>
<dbReference type="EMBL" id="AFFY01000045">
    <property type="protein sequence ID" value="EHG99416.1"/>
    <property type="molecule type" value="Genomic_DNA"/>
</dbReference>
<dbReference type="Proteomes" id="UP000003598">
    <property type="component" value="Unassembled WGS sequence"/>
</dbReference>
<dbReference type="AlphaFoldDB" id="G5SUH3"/>
<evidence type="ECO:0000313" key="1">
    <source>
        <dbReference type="EMBL" id="EHG99416.1"/>
    </source>
</evidence>